<reference evidence="2" key="1">
    <citation type="submission" date="2011-06" db="EMBL/GenBank/DDBJ databases">
        <authorList>
            <consortium name="US DOE Joint Genome Institute (JGI-PGF)"/>
            <person name="Lucas S."/>
            <person name="Han J."/>
            <person name="Lapidus A."/>
            <person name="Cheng J.-F."/>
            <person name="Goodwin L."/>
            <person name="Pitluck S."/>
            <person name="Peters L."/>
            <person name="Land M.L."/>
            <person name="Hauser L."/>
            <person name="Vogl K."/>
            <person name="Liu Z."/>
            <person name="Overmann J."/>
            <person name="Frigaard N.-U."/>
            <person name="Bryant D.A."/>
            <person name="Woyke T.J."/>
        </authorList>
    </citation>
    <scope>NUCLEOTIDE SEQUENCE [LARGE SCALE GENOMIC DNA]</scope>
    <source>
        <strain evidence="2">970</strain>
    </source>
</reference>
<evidence type="ECO:0000313" key="2">
    <source>
        <dbReference type="Proteomes" id="UP000002964"/>
    </source>
</evidence>
<reference evidence="1 2" key="2">
    <citation type="submission" date="2011-11" db="EMBL/GenBank/DDBJ databases">
        <authorList>
            <consortium name="US DOE Joint Genome Institute"/>
            <person name="Lucas S."/>
            <person name="Han J."/>
            <person name="Lapidus A."/>
            <person name="Cheng J.-F."/>
            <person name="Goodwin L."/>
            <person name="Pitluck S."/>
            <person name="Peters L."/>
            <person name="Ovchinnikova G."/>
            <person name="Zhang X."/>
            <person name="Detter J.C."/>
            <person name="Han C."/>
            <person name="Tapia R."/>
            <person name="Land M."/>
            <person name="Hauser L."/>
            <person name="Kyrpides N."/>
            <person name="Ivanova N."/>
            <person name="Pagani I."/>
            <person name="Vogl K."/>
            <person name="Liu Z."/>
            <person name="Overmann J."/>
            <person name="Frigaard N.-U."/>
            <person name="Bryant D."/>
            <person name="Woyke T."/>
        </authorList>
    </citation>
    <scope>NUCLEOTIDE SEQUENCE [LARGE SCALE GENOMIC DNA]</scope>
    <source>
        <strain evidence="1 2">970</strain>
    </source>
</reference>
<proteinExistence type="predicted"/>
<protein>
    <submittedName>
        <fullName evidence="1">Uncharacterized protein</fullName>
    </submittedName>
</protein>
<accession>H8Z6Y5</accession>
<dbReference type="STRING" id="631362.Thi970DRAFT_03367"/>
<organism evidence="1 2">
    <name type="scientific">Thiorhodovibrio frisius</name>
    <dbReference type="NCBI Taxonomy" id="631362"/>
    <lineage>
        <taxon>Bacteria</taxon>
        <taxon>Pseudomonadati</taxon>
        <taxon>Pseudomonadota</taxon>
        <taxon>Gammaproteobacteria</taxon>
        <taxon>Chromatiales</taxon>
        <taxon>Chromatiaceae</taxon>
        <taxon>Thiorhodovibrio</taxon>
    </lineage>
</organism>
<dbReference type="Proteomes" id="UP000002964">
    <property type="component" value="Unassembled WGS sequence"/>
</dbReference>
<dbReference type="HOGENOM" id="CLU_2693955_0_0_6"/>
<evidence type="ECO:0000313" key="1">
    <source>
        <dbReference type="EMBL" id="EIC19770.1"/>
    </source>
</evidence>
<sequence>DSVAVVTASILTPGGCGIGLLITPTPPHLPISRLQVAGKAGSGEARAQVALLQGIIQAAVLEPQAGLGVGGQHS</sequence>
<dbReference type="AlphaFoldDB" id="H8Z6Y5"/>
<feature type="non-terminal residue" evidence="1">
    <location>
        <position position="1"/>
    </location>
</feature>
<name>H8Z6Y5_9GAMM</name>
<gene>
    <name evidence="1" type="ORF">Thi970DRAFT_03367</name>
</gene>
<keyword evidence="2" id="KW-1185">Reference proteome</keyword>
<dbReference type="EMBL" id="JH603170">
    <property type="protein sequence ID" value="EIC19770.1"/>
    <property type="molecule type" value="Genomic_DNA"/>
</dbReference>